<feature type="domain" description="Nephrocystin 3-like N-terminal" evidence="3">
    <location>
        <begin position="28"/>
        <end position="192"/>
    </location>
</feature>
<proteinExistence type="predicted"/>
<evidence type="ECO:0000259" key="2">
    <source>
        <dbReference type="Pfam" id="PF22939"/>
    </source>
</evidence>
<evidence type="ECO:0000313" key="5">
    <source>
        <dbReference type="Proteomes" id="UP000809789"/>
    </source>
</evidence>
<sequence>MDFDIFTSISTYDSDRSLRRLLKSRLPGTTLWLLAQDTFQSWKQTTSGGTFLLSGIIGSGKTLCSATAIEHLMRERVDDHAQIFHFHFQESPISLRSGSAALNALIKQILIINPEQSSLIYDKVILYYGPSATEAIFDDILDDIFLPLLQTINEPIVVVDGLDLCDASDLWQLLLALSTAVGRGCRVFLTGRGQESAEVQKSHNASGLTIGRSIYGVGEDLSRIIRLMIESQSRRSNIATDATLAYMNDFLANHVGTMVLWAKLLLDEIWANCVDDSTIKDYLMNRLPVDLKTTYESCVTRLGARKDTLGKSLLMAVCAAVEPFHIEELQEYLALDEVDSMLVSDPERRPTRDSILNCSVNLIEIDDEDDLVRPIHHTVIQYALDESLRRNTLCRIGRFCVISLENAAALIHMGGPWRMFATIPAGTELSTRILGLLGRPTTVKATLTMPSHQPLRKTATAGSKSFLTYAQRAWLQSNRDVGADIIQVRSFRKLLIEALHHVAYPWSYQVKSWTSYITGLFAWAVVNDHRPLLAFSLEEPALRSRLAGLKLDLKAMPIISAEGGTAAHFAARSGDLTLFKLVYSRRLLNITDDFGKTCIYIAAEQGNLELLVSIMRTYEKSSAKTSRTPSFVVDNRGRNILHAAIEGAHSRCIEVLCERSYDTGGNLALVLAAQHDSNGIYSLQFAIGSGDPAIFSFCLSKIIFATASLPALPVGMWTALLDDAFRLQLWAAMGLILEFHPLAANLEGLLMNWCNIWFATYGSSCTPEDLIRTVYLHNPSAVRSVCAELTGEEIATAGVLCHEVIPITFWKKVPGKEFHNALRLVLITDSMALFKLLMIWNFRNFLHTFENAYHDVRWFDQNPNAISADLYIHAYLCMDLRLKLGKVYEVAASNAFHEELLSSLDLRTHVLRDLSTDLIRPFLGYIQTRDTALIDLDNYLDLSFNRIVYSLAKYFGGSFAHWHGNDILLWVLACNGLSMHMENLLQSSRASPNSRCTAGTTSLWQVCVRGYYHCVPSLLHHGADARICNTLDVQILVGWSATPTPVSPSSPVELLRSTNVADLSHIPARRRQQYHRETLDLLIAAETTGPRLADHVREPSRGR</sequence>
<dbReference type="AlphaFoldDB" id="A0A8K0L4W8"/>
<keyword evidence="5" id="KW-1185">Reference proteome</keyword>
<dbReference type="InterPro" id="IPR036770">
    <property type="entry name" value="Ankyrin_rpt-contain_sf"/>
</dbReference>
<dbReference type="EMBL" id="JAESVG020000003">
    <property type="protein sequence ID" value="KAG8629037.1"/>
    <property type="molecule type" value="Genomic_DNA"/>
</dbReference>
<dbReference type="Pfam" id="PF12796">
    <property type="entry name" value="Ank_2"/>
    <property type="match status" value="1"/>
</dbReference>
<dbReference type="PANTHER" id="PTHR10039">
    <property type="entry name" value="AMELOGENIN"/>
    <property type="match status" value="1"/>
</dbReference>
<evidence type="ECO:0000259" key="3">
    <source>
        <dbReference type="Pfam" id="PF24883"/>
    </source>
</evidence>
<reference evidence="4" key="1">
    <citation type="submission" date="2021-07" db="EMBL/GenBank/DDBJ databases">
        <title>Elsinoe batatas strain:CRI-CJ2 Genome sequencing and assembly.</title>
        <authorList>
            <person name="Huang L."/>
        </authorList>
    </citation>
    <scope>NUCLEOTIDE SEQUENCE</scope>
    <source>
        <strain evidence="4">CRI-CJ2</strain>
    </source>
</reference>
<dbReference type="InterPro" id="IPR002110">
    <property type="entry name" value="Ankyrin_rpt"/>
</dbReference>
<evidence type="ECO:0000256" key="1">
    <source>
        <dbReference type="ARBA" id="ARBA00022737"/>
    </source>
</evidence>
<dbReference type="SMART" id="SM00248">
    <property type="entry name" value="ANK"/>
    <property type="match status" value="4"/>
</dbReference>
<name>A0A8K0L4W8_9PEZI</name>
<dbReference type="Gene3D" id="3.40.50.300">
    <property type="entry name" value="P-loop containing nucleotide triphosphate hydrolases"/>
    <property type="match status" value="1"/>
</dbReference>
<gene>
    <name evidence="4" type="ORF">KVT40_002902</name>
</gene>
<organism evidence="4 5">
    <name type="scientific">Elsinoe batatas</name>
    <dbReference type="NCBI Taxonomy" id="2601811"/>
    <lineage>
        <taxon>Eukaryota</taxon>
        <taxon>Fungi</taxon>
        <taxon>Dikarya</taxon>
        <taxon>Ascomycota</taxon>
        <taxon>Pezizomycotina</taxon>
        <taxon>Dothideomycetes</taxon>
        <taxon>Dothideomycetidae</taxon>
        <taxon>Myriangiales</taxon>
        <taxon>Elsinoaceae</taxon>
        <taxon>Elsinoe</taxon>
    </lineage>
</organism>
<comment type="caution">
    <text evidence="4">The sequence shown here is derived from an EMBL/GenBank/DDBJ whole genome shotgun (WGS) entry which is preliminary data.</text>
</comment>
<dbReference type="InterPro" id="IPR056884">
    <property type="entry name" value="NPHP3-like_N"/>
</dbReference>
<dbReference type="Pfam" id="PF22939">
    <property type="entry name" value="WHD_GPIID"/>
    <property type="match status" value="1"/>
</dbReference>
<keyword evidence="1" id="KW-0677">Repeat</keyword>
<dbReference type="InterPro" id="IPR054471">
    <property type="entry name" value="GPIID_WHD"/>
</dbReference>
<dbReference type="InterPro" id="IPR027417">
    <property type="entry name" value="P-loop_NTPase"/>
</dbReference>
<dbReference type="SUPFAM" id="SSF48403">
    <property type="entry name" value="Ankyrin repeat"/>
    <property type="match status" value="1"/>
</dbReference>
<dbReference type="Pfam" id="PF24883">
    <property type="entry name" value="NPHP3_N"/>
    <property type="match status" value="1"/>
</dbReference>
<dbReference type="OrthoDB" id="7464126at2759"/>
<accession>A0A8K0L4W8</accession>
<feature type="domain" description="GPI inositol-deacylase winged helix" evidence="2">
    <location>
        <begin position="303"/>
        <end position="389"/>
    </location>
</feature>
<protein>
    <submittedName>
        <fullName evidence="4">Uncharacterized protein</fullName>
    </submittedName>
</protein>
<dbReference type="Proteomes" id="UP000809789">
    <property type="component" value="Unassembled WGS sequence"/>
</dbReference>
<dbReference type="Gene3D" id="1.25.40.20">
    <property type="entry name" value="Ankyrin repeat-containing domain"/>
    <property type="match status" value="2"/>
</dbReference>
<evidence type="ECO:0000313" key="4">
    <source>
        <dbReference type="EMBL" id="KAG8629037.1"/>
    </source>
</evidence>